<dbReference type="Proteomes" id="UP000214588">
    <property type="component" value="Unassembled WGS sequence"/>
</dbReference>
<dbReference type="Gene3D" id="3.40.1010.10">
    <property type="entry name" value="Cobalt-precorrin-4 Transmethylase, Domain 1"/>
    <property type="match status" value="1"/>
</dbReference>
<evidence type="ECO:0000259" key="6">
    <source>
        <dbReference type="Pfam" id="PF00590"/>
    </source>
</evidence>
<sequence length="255" mass="27990">MKVYFVGAGPGDPDLITKKGEKLLNTADTVVYTGSLINPKVLDFTSSSCELYDSSGLTKEELIDIMLKAVENDKLVVRLHTGDPGLYGAIQEQIDVLQEKGITTDIVPGISAYQGAMATLKRELTLPGITQTVILTRLAKKTPVPEKERLRYLASHQSTICIYLSTHILREVISELIEGGMSIDTPVTVVYKATWPEEQVISGTLNDINDKVIESGIKKTALIIVGEVLTSDSYTDSYLYRSDFTHGYRVGDSNE</sequence>
<dbReference type="RefSeq" id="WP_089024323.1">
    <property type="nucleotide sequence ID" value="NZ_NIQC01000031.1"/>
</dbReference>
<keyword evidence="3 7" id="KW-0489">Methyltransferase</keyword>
<dbReference type="AlphaFoldDB" id="A0A226BVH1"/>
<keyword evidence="2" id="KW-0169">Cobalamin biosynthesis</keyword>
<evidence type="ECO:0000256" key="3">
    <source>
        <dbReference type="ARBA" id="ARBA00022603"/>
    </source>
</evidence>
<dbReference type="PANTHER" id="PTHR45790">
    <property type="entry name" value="SIROHEME SYNTHASE-RELATED"/>
    <property type="match status" value="1"/>
</dbReference>
<dbReference type="InterPro" id="IPR000878">
    <property type="entry name" value="4pyrrol_Mease"/>
</dbReference>
<evidence type="ECO:0000313" key="8">
    <source>
        <dbReference type="Proteomes" id="UP000214588"/>
    </source>
</evidence>
<dbReference type="InterPro" id="IPR035996">
    <property type="entry name" value="4pyrrol_Methylase_sf"/>
</dbReference>
<evidence type="ECO:0000256" key="4">
    <source>
        <dbReference type="ARBA" id="ARBA00022679"/>
    </source>
</evidence>
<gene>
    <name evidence="7" type="primary">cobM</name>
    <name evidence="7" type="ORF">CDO51_11110</name>
</gene>
<proteinExistence type="inferred from homology"/>
<dbReference type="InterPro" id="IPR014776">
    <property type="entry name" value="4pyrrole_Mease_sub2"/>
</dbReference>
<dbReference type="Gene3D" id="3.30.950.10">
    <property type="entry name" value="Methyltransferase, Cobalt-precorrin-4 Transmethylase, Domain 2"/>
    <property type="match status" value="1"/>
</dbReference>
<feature type="domain" description="Tetrapyrrole methylase" evidence="6">
    <location>
        <begin position="2"/>
        <end position="208"/>
    </location>
</feature>
<dbReference type="InterPro" id="IPR050161">
    <property type="entry name" value="Siro_Cobalamin_biosynth"/>
</dbReference>
<dbReference type="SUPFAM" id="SSF53790">
    <property type="entry name" value="Tetrapyrrole methylase"/>
    <property type="match status" value="1"/>
</dbReference>
<dbReference type="GO" id="GO:0009236">
    <property type="term" value="P:cobalamin biosynthetic process"/>
    <property type="evidence" value="ECO:0007669"/>
    <property type="project" value="UniProtKB-KW"/>
</dbReference>
<name>A0A226BVH1_9FIRM</name>
<keyword evidence="5" id="KW-0949">S-adenosyl-L-methionine</keyword>
<keyword evidence="8" id="KW-1185">Reference proteome</keyword>
<dbReference type="InterPro" id="IPR014777">
    <property type="entry name" value="4pyrrole_Mease_sub1"/>
</dbReference>
<accession>A0A226BVH1</accession>
<protein>
    <submittedName>
        <fullName evidence="7">Precorrin-4 C(11)-methyltransferase</fullName>
    </submittedName>
</protein>
<dbReference type="CDD" id="cd11641">
    <property type="entry name" value="Precorrin-4_C11-MT"/>
    <property type="match status" value="1"/>
</dbReference>
<keyword evidence="4 7" id="KW-0808">Transferase</keyword>
<dbReference type="Pfam" id="PF00590">
    <property type="entry name" value="TP_methylase"/>
    <property type="match status" value="1"/>
</dbReference>
<evidence type="ECO:0000256" key="2">
    <source>
        <dbReference type="ARBA" id="ARBA00022573"/>
    </source>
</evidence>
<dbReference type="GO" id="GO:0032259">
    <property type="term" value="P:methylation"/>
    <property type="evidence" value="ECO:0007669"/>
    <property type="project" value="UniProtKB-KW"/>
</dbReference>
<dbReference type="InterPro" id="IPR006362">
    <property type="entry name" value="Cbl_synth_CobM/CibF"/>
</dbReference>
<evidence type="ECO:0000313" key="7">
    <source>
        <dbReference type="EMBL" id="OWZ82975.1"/>
    </source>
</evidence>
<dbReference type="PANTHER" id="PTHR45790:SF4">
    <property type="entry name" value="COBALT-PRECORRIN-4 C(11)-METHYLTRANSFERASE"/>
    <property type="match status" value="1"/>
</dbReference>
<dbReference type="OrthoDB" id="9815856at2"/>
<evidence type="ECO:0000256" key="5">
    <source>
        <dbReference type="ARBA" id="ARBA00022691"/>
    </source>
</evidence>
<dbReference type="NCBIfam" id="TIGR01465">
    <property type="entry name" value="cobM_cbiF"/>
    <property type="match status" value="1"/>
</dbReference>
<reference evidence="7 8" key="1">
    <citation type="submission" date="2017-06" db="EMBL/GenBank/DDBJ databases">
        <title>Draft Genome Sequence of Natranaerobius trueperi halophilic, alkalithermophilic bacteria from soda lakes.</title>
        <authorList>
            <person name="Zhao B."/>
        </authorList>
    </citation>
    <scope>NUCLEOTIDE SEQUENCE [LARGE SCALE GENOMIC DNA]</scope>
    <source>
        <strain evidence="7 8">DSM 18760</strain>
    </source>
</reference>
<comment type="caution">
    <text evidence="7">The sequence shown here is derived from an EMBL/GenBank/DDBJ whole genome shotgun (WGS) entry which is preliminary data.</text>
</comment>
<comment type="similarity">
    <text evidence="1">Belongs to the precorrin methyltransferase family.</text>
</comment>
<organism evidence="7 8">
    <name type="scientific">Natranaerobius trueperi</name>
    <dbReference type="NCBI Taxonomy" id="759412"/>
    <lineage>
        <taxon>Bacteria</taxon>
        <taxon>Bacillati</taxon>
        <taxon>Bacillota</taxon>
        <taxon>Clostridia</taxon>
        <taxon>Natranaerobiales</taxon>
        <taxon>Natranaerobiaceae</taxon>
        <taxon>Natranaerobius</taxon>
    </lineage>
</organism>
<evidence type="ECO:0000256" key="1">
    <source>
        <dbReference type="ARBA" id="ARBA00005879"/>
    </source>
</evidence>
<dbReference type="EMBL" id="NIQC01000031">
    <property type="protein sequence ID" value="OWZ82975.1"/>
    <property type="molecule type" value="Genomic_DNA"/>
</dbReference>
<dbReference type="GO" id="GO:0046026">
    <property type="term" value="F:precorrin-4 C11-methyltransferase activity"/>
    <property type="evidence" value="ECO:0007669"/>
    <property type="project" value="InterPro"/>
</dbReference>